<reference evidence="3" key="1">
    <citation type="submission" date="2016-10" db="EMBL/GenBank/DDBJ databases">
        <authorList>
            <person name="Varghese N."/>
            <person name="Submissions S."/>
        </authorList>
    </citation>
    <scope>NUCLEOTIDE SEQUENCE [LARGE SCALE GENOMIC DNA]</scope>
    <source>
        <strain evidence="3">CGMCC 4.7042</strain>
    </source>
</reference>
<dbReference type="Proteomes" id="UP000199063">
    <property type="component" value="Unassembled WGS sequence"/>
</dbReference>
<gene>
    <name evidence="2" type="ORF">SAMN05444921_106152</name>
</gene>
<proteinExistence type="predicted"/>
<dbReference type="RefSeq" id="WP_093653793.1">
    <property type="nucleotide sequence ID" value="NZ_FNHI01000006.1"/>
</dbReference>
<keyword evidence="3" id="KW-1185">Reference proteome</keyword>
<feature type="transmembrane region" description="Helical" evidence="1">
    <location>
        <begin position="45"/>
        <end position="62"/>
    </location>
</feature>
<dbReference type="AlphaFoldDB" id="A0A1G9S5G9"/>
<evidence type="ECO:0000256" key="1">
    <source>
        <dbReference type="SAM" id="Phobius"/>
    </source>
</evidence>
<keyword evidence="1" id="KW-1133">Transmembrane helix</keyword>
<name>A0A1G9S5G9_9ACTN</name>
<organism evidence="2 3">
    <name type="scientific">Streptomyces wuyuanensis</name>
    <dbReference type="NCBI Taxonomy" id="1196353"/>
    <lineage>
        <taxon>Bacteria</taxon>
        <taxon>Bacillati</taxon>
        <taxon>Actinomycetota</taxon>
        <taxon>Actinomycetes</taxon>
        <taxon>Kitasatosporales</taxon>
        <taxon>Streptomycetaceae</taxon>
        <taxon>Streptomyces</taxon>
    </lineage>
</organism>
<dbReference type="GeneID" id="40829597"/>
<keyword evidence="1" id="KW-0472">Membrane</keyword>
<evidence type="ECO:0000313" key="3">
    <source>
        <dbReference type="Proteomes" id="UP000199063"/>
    </source>
</evidence>
<keyword evidence="1" id="KW-0812">Transmembrane</keyword>
<protein>
    <submittedName>
        <fullName evidence="2">Uncharacterized protein</fullName>
    </submittedName>
</protein>
<accession>A0A1G9S5G9</accession>
<evidence type="ECO:0000313" key="2">
    <source>
        <dbReference type="EMBL" id="SDM29995.1"/>
    </source>
</evidence>
<sequence length="63" mass="6778">MLVWGVIAIGGGAAASNLRGAADSFHELIPEYRRWPRSVAGLRKAAAAWTVLCAIFVGMWFMG</sequence>
<dbReference type="EMBL" id="FNHI01000006">
    <property type="protein sequence ID" value="SDM29995.1"/>
    <property type="molecule type" value="Genomic_DNA"/>
</dbReference>